<feature type="region of interest" description="Disordered" evidence="1">
    <location>
        <begin position="206"/>
        <end position="226"/>
    </location>
</feature>
<feature type="compositionally biased region" description="Polar residues" evidence="1">
    <location>
        <begin position="1"/>
        <end position="26"/>
    </location>
</feature>
<protein>
    <submittedName>
        <fullName evidence="2">Uncharacterized protein</fullName>
    </submittedName>
</protein>
<feature type="compositionally biased region" description="Polar residues" evidence="1">
    <location>
        <begin position="930"/>
        <end position="943"/>
    </location>
</feature>
<reference evidence="2" key="1">
    <citation type="submission" date="2021-05" db="EMBL/GenBank/DDBJ databases">
        <authorList>
            <person name="Alioto T."/>
            <person name="Alioto T."/>
            <person name="Gomez Garrido J."/>
        </authorList>
    </citation>
    <scope>NUCLEOTIDE SEQUENCE</scope>
</reference>
<dbReference type="EMBL" id="HBUF01546874">
    <property type="protein sequence ID" value="CAG6757348.1"/>
    <property type="molecule type" value="Transcribed_RNA"/>
</dbReference>
<feature type="region of interest" description="Disordered" evidence="1">
    <location>
        <begin position="240"/>
        <end position="305"/>
    </location>
</feature>
<feature type="compositionally biased region" description="Polar residues" evidence="1">
    <location>
        <begin position="734"/>
        <end position="743"/>
    </location>
</feature>
<accession>A0A8D9A1R6</accession>
<sequence length="1121" mass="127316">MEEQCYETNENKSATPSSFQRATSVPSKVDVRQTKGTLSPSEQTQVQSNNQGGQFCASFADEPSSTSPTRSVGASAGGNKSRSIGNQSKDGNNSQNFDNQSVELRSTTSVDNSSGYTRILDTQTSTRVDNSRMTSENTRLSQSSSGTTMIRVDSSSIVSRHLGFEQSNATIDSSIIDESRLDQSGNRTRMRAPTVAPAMLTPTSFVPNLTQLPSNPENLGHSDVNFSRPTPFPLLETSPLCRKASAPNPLARGQSDNRKLSSESTQSLTEQGNDAVSRKQDSLGHKNNGQDSLDHVTPKHDSLGRPVAHHYWKSSETLGRKNGNQEWKFPSVNYNYYHSKLNVLNAAEHLTAKYKTRRNSYDLIREKCLTILNMDGKRPGQRSSHEEAYQVSKIITIFDNVGKKSPYGKSGHHAGRNGSDITRRGKEKKEKSNEKLKQGEDKYGEKRDGKDKGGERIEMDRACKTEGRGTSRNEEQVGLASPKAVRKVAKESSEDQKTQTKSSEGTKMRPAPSRTKETYQLKSPSEHQKEVGDDAKAAKQADILSGRNGDRAKIEKVIENIRIQHAQMMEDMKRKMEEHEDIIREDKDIKTSETNMGKHHGGVKETRNQDEFGKKKSVKTKEEEGVKEMKRNQNEQRNDLSKLEMGKQSKNIIKTEATIEHTERNKDTNGSRQHERRTTTHLRNSSIDQTLNSQPFKHEASSEFNFVAQSNEKIVKMLDSSHFVITKESDCINRQTESVTKVSSSDEETRGRKSGSNVSTLEQREQEINEQVRHKELMEKYQQYEIERSENEYVKRNENVKDKTNESEGQGLLTSQQTAAIRTSEMFLETQTTTNGKFPFLFEKIEEEIEAESKETIGSVDKNVRKFIETFGDRNDENVLRIKRNERSVNDPTRNLPSGGELDNSGPQTIITNKETKNENKTEHGRLSGETPSQSADYWQHHQQQQETLYETIRQQNQQLLQQAGIQAEKNLERTSTQNHPKQELVHQNGQKAQENQGPKQKQSLQQQQDQKQRIQQQQQQQQQQLDSQQVTEEQTIRVSEIPQEEIQQRVNEQDQQQQQLQGPIMQQPQPQQQEQPQQQQEQLQESSTEQIENQESGQDETMRPHYVQPRSIREDFASPR</sequence>
<feature type="compositionally biased region" description="Basic and acidic residues" evidence="1">
    <location>
        <begin position="421"/>
        <end position="475"/>
    </location>
</feature>
<feature type="compositionally biased region" description="Basic and acidic residues" evidence="1">
    <location>
        <begin position="1112"/>
        <end position="1121"/>
    </location>
</feature>
<evidence type="ECO:0000256" key="1">
    <source>
        <dbReference type="SAM" id="MobiDB-lite"/>
    </source>
</evidence>
<dbReference type="EMBL" id="HBUF01546872">
    <property type="protein sequence ID" value="CAG6757344.1"/>
    <property type="molecule type" value="Transcribed_RNA"/>
</dbReference>
<feature type="compositionally biased region" description="Basic and acidic residues" evidence="1">
    <location>
        <begin position="292"/>
        <end position="303"/>
    </location>
</feature>
<feature type="compositionally biased region" description="Basic and acidic residues" evidence="1">
    <location>
        <begin position="914"/>
        <end position="927"/>
    </location>
</feature>
<feature type="region of interest" description="Disordered" evidence="1">
    <location>
        <begin position="734"/>
        <end position="765"/>
    </location>
</feature>
<feature type="compositionally biased region" description="Polar residues" evidence="1">
    <location>
        <begin position="206"/>
        <end position="217"/>
    </location>
</feature>
<feature type="region of interest" description="Disordered" evidence="1">
    <location>
        <begin position="885"/>
        <end position="943"/>
    </location>
</feature>
<feature type="compositionally biased region" description="Polar residues" evidence="1">
    <location>
        <begin position="63"/>
        <end position="151"/>
    </location>
</feature>
<proteinExistence type="predicted"/>
<feature type="region of interest" description="Disordered" evidence="1">
    <location>
        <begin position="405"/>
        <end position="551"/>
    </location>
</feature>
<feature type="compositionally biased region" description="Polar residues" evidence="1">
    <location>
        <begin position="1087"/>
        <end position="1097"/>
    </location>
</feature>
<feature type="region of interest" description="Disordered" evidence="1">
    <location>
        <begin position="1"/>
        <end position="151"/>
    </location>
</feature>
<feature type="compositionally biased region" description="Polar residues" evidence="1">
    <location>
        <begin position="974"/>
        <end position="1000"/>
    </location>
</feature>
<feature type="region of interest" description="Disordered" evidence="1">
    <location>
        <begin position="973"/>
        <end position="1121"/>
    </location>
</feature>
<evidence type="ECO:0000313" key="2">
    <source>
        <dbReference type="EMBL" id="CAG6757344.1"/>
    </source>
</evidence>
<feature type="compositionally biased region" description="Polar residues" evidence="1">
    <location>
        <begin position="262"/>
        <end position="274"/>
    </location>
</feature>
<name>A0A8D9A1R6_9HEMI</name>
<feature type="region of interest" description="Disordered" evidence="1">
    <location>
        <begin position="584"/>
        <end position="687"/>
    </location>
</feature>
<feature type="compositionally biased region" description="Low complexity" evidence="1">
    <location>
        <begin position="1001"/>
        <end position="1030"/>
    </location>
</feature>
<organism evidence="2">
    <name type="scientific">Cacopsylla melanoneura</name>
    <dbReference type="NCBI Taxonomy" id="428564"/>
    <lineage>
        <taxon>Eukaryota</taxon>
        <taxon>Metazoa</taxon>
        <taxon>Ecdysozoa</taxon>
        <taxon>Arthropoda</taxon>
        <taxon>Hexapoda</taxon>
        <taxon>Insecta</taxon>
        <taxon>Pterygota</taxon>
        <taxon>Neoptera</taxon>
        <taxon>Paraneoptera</taxon>
        <taxon>Hemiptera</taxon>
        <taxon>Sternorrhyncha</taxon>
        <taxon>Psylloidea</taxon>
        <taxon>Psyllidae</taxon>
        <taxon>Psyllinae</taxon>
        <taxon>Cacopsylla</taxon>
    </lineage>
</organism>
<feature type="compositionally biased region" description="Basic and acidic residues" evidence="1">
    <location>
        <begin position="514"/>
        <end position="539"/>
    </location>
</feature>
<feature type="compositionally biased region" description="Basic and acidic residues" evidence="1">
    <location>
        <begin position="602"/>
        <end position="647"/>
    </location>
</feature>
<feature type="compositionally biased region" description="Low complexity" evidence="1">
    <location>
        <begin position="1049"/>
        <end position="1086"/>
    </location>
</feature>
<feature type="compositionally biased region" description="Basic and acidic residues" evidence="1">
    <location>
        <begin position="488"/>
        <end position="498"/>
    </location>
</feature>
<feature type="compositionally biased region" description="Basic and acidic residues" evidence="1">
    <location>
        <begin position="657"/>
        <end position="678"/>
    </location>
</feature>
<dbReference type="AlphaFoldDB" id="A0A8D9A1R6"/>
<feature type="compositionally biased region" description="Polar residues" evidence="1">
    <location>
        <begin position="34"/>
        <end position="53"/>
    </location>
</feature>